<protein>
    <submittedName>
        <fullName evidence="1">Uncharacterized protein</fullName>
    </submittedName>
</protein>
<evidence type="ECO:0000313" key="1">
    <source>
        <dbReference type="EMBL" id="CAF4515046.1"/>
    </source>
</evidence>
<feature type="non-terminal residue" evidence="1">
    <location>
        <position position="61"/>
    </location>
</feature>
<sequence length="61" mass="7455">HELADAVKNIRKDYEQLNDQQRNELQLWYQIKVTQAIQEIKNAETLEKPKRIHEQEEIKRL</sequence>
<name>A0A8S2XY13_9BILA</name>
<accession>A0A8S2XY13</accession>
<proteinExistence type="predicted"/>
<evidence type="ECO:0000313" key="3">
    <source>
        <dbReference type="Proteomes" id="UP000676336"/>
    </source>
</evidence>
<dbReference type="AlphaFoldDB" id="A0A8S2XY13"/>
<comment type="caution">
    <text evidence="1">The sequence shown here is derived from an EMBL/GenBank/DDBJ whole genome shotgun (WGS) entry which is preliminary data.</text>
</comment>
<reference evidence="1" key="1">
    <citation type="submission" date="2021-02" db="EMBL/GenBank/DDBJ databases">
        <authorList>
            <person name="Nowell W R."/>
        </authorList>
    </citation>
    <scope>NUCLEOTIDE SEQUENCE</scope>
</reference>
<organism evidence="1 3">
    <name type="scientific">Rotaria magnacalcarata</name>
    <dbReference type="NCBI Taxonomy" id="392030"/>
    <lineage>
        <taxon>Eukaryota</taxon>
        <taxon>Metazoa</taxon>
        <taxon>Spiralia</taxon>
        <taxon>Gnathifera</taxon>
        <taxon>Rotifera</taxon>
        <taxon>Eurotatoria</taxon>
        <taxon>Bdelloidea</taxon>
        <taxon>Philodinida</taxon>
        <taxon>Philodinidae</taxon>
        <taxon>Rotaria</taxon>
    </lineage>
</organism>
<feature type="non-terminal residue" evidence="1">
    <location>
        <position position="1"/>
    </location>
</feature>
<gene>
    <name evidence="1" type="ORF">SMN809_LOCUS35546</name>
    <name evidence="2" type="ORF">SMN809_LOCUS53947</name>
</gene>
<dbReference type="Gene3D" id="1.20.5.500">
    <property type="entry name" value="Single helix bin"/>
    <property type="match status" value="1"/>
</dbReference>
<dbReference type="EMBL" id="CAJOBI010085036">
    <property type="protein sequence ID" value="CAF4515046.1"/>
    <property type="molecule type" value="Genomic_DNA"/>
</dbReference>
<evidence type="ECO:0000313" key="2">
    <source>
        <dbReference type="EMBL" id="CAF4947536.1"/>
    </source>
</evidence>
<dbReference type="Proteomes" id="UP000676336">
    <property type="component" value="Unassembled WGS sequence"/>
</dbReference>
<dbReference type="EMBL" id="CAJOBI010186896">
    <property type="protein sequence ID" value="CAF4947536.1"/>
    <property type="molecule type" value="Genomic_DNA"/>
</dbReference>